<organism evidence="1 2">
    <name type="scientific">Cohnella cholangitidis</name>
    <dbReference type="NCBI Taxonomy" id="2598458"/>
    <lineage>
        <taxon>Bacteria</taxon>
        <taxon>Bacillati</taxon>
        <taxon>Bacillota</taxon>
        <taxon>Bacilli</taxon>
        <taxon>Bacillales</taxon>
        <taxon>Paenibacillaceae</taxon>
        <taxon>Cohnella</taxon>
    </lineage>
</organism>
<sequence>MSEFSESYHLYSTDQNEGIKLLKKAWIRGFVLPESNHWVTVLPKGSKFLPLKRLIAVNSGILVHLIHAEDHGWSFSIYDGNKRSCHYECTWEEELEINQDDYNRDRIVELVNSNPHNPNPVTPLDITKIFYIRDMEDLFEKEPVDQIAKLLGLSNYEWLSYDYMESEFRDNEQELRNKGIISVKSIMSF</sequence>
<reference evidence="1 2" key="1">
    <citation type="submission" date="2019-07" db="EMBL/GenBank/DDBJ databases">
        <authorList>
            <person name="Kim J.K."/>
            <person name="Cheong H.-M."/>
            <person name="Choi Y."/>
            <person name="Hwang K.J."/>
            <person name="Lee S."/>
            <person name="Choi C."/>
        </authorList>
    </citation>
    <scope>NUCLEOTIDE SEQUENCE [LARGE SCALE GENOMIC DNA]</scope>
    <source>
        <strain evidence="1 2">KS 22</strain>
    </source>
</reference>
<accession>A0A7G5BSV5</accession>
<dbReference type="EMBL" id="CP041969">
    <property type="protein sequence ID" value="QMV40039.1"/>
    <property type="molecule type" value="Genomic_DNA"/>
</dbReference>
<dbReference type="KEGG" id="cchl:FPL14_01605"/>
<dbReference type="Proteomes" id="UP000515679">
    <property type="component" value="Chromosome"/>
</dbReference>
<dbReference type="RefSeq" id="WP_182301374.1">
    <property type="nucleotide sequence ID" value="NZ_CP041969.1"/>
</dbReference>
<protein>
    <submittedName>
        <fullName evidence="1">Uncharacterized protein</fullName>
    </submittedName>
</protein>
<evidence type="ECO:0000313" key="1">
    <source>
        <dbReference type="EMBL" id="QMV40039.1"/>
    </source>
</evidence>
<evidence type="ECO:0000313" key="2">
    <source>
        <dbReference type="Proteomes" id="UP000515679"/>
    </source>
</evidence>
<gene>
    <name evidence="1" type="ORF">FPL14_01605</name>
</gene>
<keyword evidence="2" id="KW-1185">Reference proteome</keyword>
<dbReference type="AlphaFoldDB" id="A0A7G5BSV5"/>
<name>A0A7G5BSV5_9BACL</name>
<proteinExistence type="predicted"/>